<comment type="caution">
    <text evidence="2">The sequence shown here is derived from an EMBL/GenBank/DDBJ whole genome shotgun (WGS) entry which is preliminary data.</text>
</comment>
<gene>
    <name evidence="2" type="ORF">E2C01_048551</name>
</gene>
<evidence type="ECO:0000256" key="1">
    <source>
        <dbReference type="SAM" id="MobiDB-lite"/>
    </source>
</evidence>
<evidence type="ECO:0000313" key="2">
    <source>
        <dbReference type="EMBL" id="MPC54628.1"/>
    </source>
</evidence>
<organism evidence="2 3">
    <name type="scientific">Portunus trituberculatus</name>
    <name type="common">Swimming crab</name>
    <name type="synonym">Neptunus trituberculatus</name>
    <dbReference type="NCBI Taxonomy" id="210409"/>
    <lineage>
        <taxon>Eukaryota</taxon>
        <taxon>Metazoa</taxon>
        <taxon>Ecdysozoa</taxon>
        <taxon>Arthropoda</taxon>
        <taxon>Crustacea</taxon>
        <taxon>Multicrustacea</taxon>
        <taxon>Malacostraca</taxon>
        <taxon>Eumalacostraca</taxon>
        <taxon>Eucarida</taxon>
        <taxon>Decapoda</taxon>
        <taxon>Pleocyemata</taxon>
        <taxon>Brachyura</taxon>
        <taxon>Eubrachyura</taxon>
        <taxon>Portunoidea</taxon>
        <taxon>Portunidae</taxon>
        <taxon>Portuninae</taxon>
        <taxon>Portunus</taxon>
    </lineage>
</organism>
<evidence type="ECO:0000313" key="3">
    <source>
        <dbReference type="Proteomes" id="UP000324222"/>
    </source>
</evidence>
<dbReference type="Proteomes" id="UP000324222">
    <property type="component" value="Unassembled WGS sequence"/>
</dbReference>
<keyword evidence="3" id="KW-1185">Reference proteome</keyword>
<dbReference type="AlphaFoldDB" id="A0A5B7GBY4"/>
<dbReference type="EMBL" id="VSRR010012499">
    <property type="protein sequence ID" value="MPC54628.1"/>
    <property type="molecule type" value="Genomic_DNA"/>
</dbReference>
<name>A0A5B7GBY4_PORTR</name>
<proteinExistence type="predicted"/>
<feature type="region of interest" description="Disordered" evidence="1">
    <location>
        <begin position="70"/>
        <end position="102"/>
    </location>
</feature>
<feature type="region of interest" description="Disordered" evidence="1">
    <location>
        <begin position="1"/>
        <end position="20"/>
    </location>
</feature>
<reference evidence="2 3" key="1">
    <citation type="submission" date="2019-05" db="EMBL/GenBank/DDBJ databases">
        <title>Another draft genome of Portunus trituberculatus and its Hox gene families provides insights of decapod evolution.</title>
        <authorList>
            <person name="Jeong J.-H."/>
            <person name="Song I."/>
            <person name="Kim S."/>
            <person name="Choi T."/>
            <person name="Kim D."/>
            <person name="Ryu S."/>
            <person name="Kim W."/>
        </authorList>
    </citation>
    <scope>NUCLEOTIDE SEQUENCE [LARGE SCALE GENOMIC DNA]</scope>
    <source>
        <tissue evidence="2">Muscle</tissue>
    </source>
</reference>
<protein>
    <submittedName>
        <fullName evidence="2">Uncharacterized protein</fullName>
    </submittedName>
</protein>
<feature type="compositionally biased region" description="Basic and acidic residues" evidence="1">
    <location>
        <begin position="70"/>
        <end position="83"/>
    </location>
</feature>
<sequence length="102" mass="11411">MKIVNRDKKRSASFPYRKPPPVIVTNDGGYDMDTRLRHEMESVMGPGRGWASGEGSGSLYYMERHVKHVGEARDSHNSGREGQGKLTMEVSEMHGVNFTGQD</sequence>
<accession>A0A5B7GBY4</accession>